<dbReference type="Proteomes" id="UP001307889">
    <property type="component" value="Chromosome 4"/>
</dbReference>
<dbReference type="EMBL" id="AP028912">
    <property type="protein sequence ID" value="BES93597.1"/>
    <property type="molecule type" value="Genomic_DNA"/>
</dbReference>
<evidence type="ECO:0000256" key="1">
    <source>
        <dbReference type="SAM" id="Phobius"/>
    </source>
</evidence>
<evidence type="ECO:0000313" key="2">
    <source>
        <dbReference type="EMBL" id="BES93597.1"/>
    </source>
</evidence>
<accession>A0ABN7AMY2</accession>
<feature type="transmembrane region" description="Helical" evidence="1">
    <location>
        <begin position="7"/>
        <end position="26"/>
    </location>
</feature>
<gene>
    <name evidence="2" type="ORF">NTJ_06406</name>
</gene>
<feature type="transmembrane region" description="Helical" evidence="1">
    <location>
        <begin position="101"/>
        <end position="120"/>
    </location>
</feature>
<feature type="transmembrane region" description="Helical" evidence="1">
    <location>
        <begin position="71"/>
        <end position="89"/>
    </location>
</feature>
<evidence type="ECO:0000313" key="3">
    <source>
        <dbReference type="Proteomes" id="UP001307889"/>
    </source>
</evidence>
<feature type="transmembrane region" description="Helical" evidence="1">
    <location>
        <begin position="38"/>
        <end position="59"/>
    </location>
</feature>
<keyword evidence="1" id="KW-0812">Transmembrane</keyword>
<organism evidence="2 3">
    <name type="scientific">Nesidiocoris tenuis</name>
    <dbReference type="NCBI Taxonomy" id="355587"/>
    <lineage>
        <taxon>Eukaryota</taxon>
        <taxon>Metazoa</taxon>
        <taxon>Ecdysozoa</taxon>
        <taxon>Arthropoda</taxon>
        <taxon>Hexapoda</taxon>
        <taxon>Insecta</taxon>
        <taxon>Pterygota</taxon>
        <taxon>Neoptera</taxon>
        <taxon>Paraneoptera</taxon>
        <taxon>Hemiptera</taxon>
        <taxon>Heteroptera</taxon>
        <taxon>Panheteroptera</taxon>
        <taxon>Cimicomorpha</taxon>
        <taxon>Miridae</taxon>
        <taxon>Dicyphina</taxon>
        <taxon>Nesidiocoris</taxon>
    </lineage>
</organism>
<keyword evidence="1" id="KW-0472">Membrane</keyword>
<sequence>MEKSVKSILKLITFILICVTFGFSISVHKHLLGHPSTLAGAVAGGFFGYYLANFVGFLTGNELEQETEKTWAIYGTCSLFSFGIGAMHWSSGSGETEVMCTVSGIMAVISAIFCFLGAVFEKEIEQLAE</sequence>
<name>A0ABN7AMY2_9HEMI</name>
<protein>
    <submittedName>
        <fullName evidence="2">Uncharacterized protein</fullName>
    </submittedName>
</protein>
<keyword evidence="3" id="KW-1185">Reference proteome</keyword>
<keyword evidence="1" id="KW-1133">Transmembrane helix</keyword>
<proteinExistence type="predicted"/>
<reference evidence="2 3" key="1">
    <citation type="submission" date="2023-09" db="EMBL/GenBank/DDBJ databases">
        <title>Nesidiocoris tenuis whole genome shotgun sequence.</title>
        <authorList>
            <person name="Shibata T."/>
            <person name="Shimoda M."/>
            <person name="Kobayashi T."/>
            <person name="Uehara T."/>
        </authorList>
    </citation>
    <scope>NUCLEOTIDE SEQUENCE [LARGE SCALE GENOMIC DNA]</scope>
    <source>
        <strain evidence="2 3">Japan</strain>
    </source>
</reference>